<dbReference type="GO" id="GO:0016787">
    <property type="term" value="F:hydrolase activity"/>
    <property type="evidence" value="ECO:0007669"/>
    <property type="project" value="UniProtKB-KW"/>
</dbReference>
<dbReference type="InterPro" id="IPR050300">
    <property type="entry name" value="GDXG_lipolytic_enzyme"/>
</dbReference>
<dbReference type="Pfam" id="PF07859">
    <property type="entry name" value="Abhydrolase_3"/>
    <property type="match status" value="1"/>
</dbReference>
<accession>A0ABR4L8X9</accession>
<proteinExistence type="predicted"/>
<dbReference type="PANTHER" id="PTHR48081">
    <property type="entry name" value="AB HYDROLASE SUPERFAMILY PROTEIN C4A8.06C"/>
    <property type="match status" value="1"/>
</dbReference>
<dbReference type="SUPFAM" id="SSF53474">
    <property type="entry name" value="alpha/beta-Hydrolases"/>
    <property type="match status" value="1"/>
</dbReference>
<keyword evidence="5" id="KW-1185">Reference proteome</keyword>
<evidence type="ECO:0000259" key="3">
    <source>
        <dbReference type="Pfam" id="PF07859"/>
    </source>
</evidence>
<evidence type="ECO:0000256" key="1">
    <source>
        <dbReference type="ARBA" id="ARBA00022801"/>
    </source>
</evidence>
<gene>
    <name evidence="4" type="ORF">BJX67DRAFT_337980</name>
</gene>
<evidence type="ECO:0000256" key="2">
    <source>
        <dbReference type="SAM" id="MobiDB-lite"/>
    </source>
</evidence>
<evidence type="ECO:0000313" key="4">
    <source>
        <dbReference type="EMBL" id="KAL2859933.1"/>
    </source>
</evidence>
<dbReference type="Gene3D" id="3.40.50.1820">
    <property type="entry name" value="alpha/beta hydrolase"/>
    <property type="match status" value="1"/>
</dbReference>
<name>A0ABR4L8X9_9EURO</name>
<reference evidence="4 5" key="1">
    <citation type="submission" date="2024-07" db="EMBL/GenBank/DDBJ databases">
        <title>Section-level genome sequencing and comparative genomics of Aspergillus sections Usti and Cavernicolus.</title>
        <authorList>
            <consortium name="Lawrence Berkeley National Laboratory"/>
            <person name="Nybo J.L."/>
            <person name="Vesth T.C."/>
            <person name="Theobald S."/>
            <person name="Frisvad J.C."/>
            <person name="Larsen T.O."/>
            <person name="Kjaerboelling I."/>
            <person name="Rothschild-Mancinelli K."/>
            <person name="Lyhne E.K."/>
            <person name="Kogle M.E."/>
            <person name="Barry K."/>
            <person name="Clum A."/>
            <person name="Na H."/>
            <person name="Ledsgaard L."/>
            <person name="Lin J."/>
            <person name="Lipzen A."/>
            <person name="Kuo A."/>
            <person name="Riley R."/>
            <person name="Mondo S."/>
            <person name="Labutti K."/>
            <person name="Haridas S."/>
            <person name="Pangalinan J."/>
            <person name="Salamov A.A."/>
            <person name="Simmons B.A."/>
            <person name="Magnuson J.K."/>
            <person name="Chen J."/>
            <person name="Drula E."/>
            <person name="Henrissat B."/>
            <person name="Wiebenga A."/>
            <person name="Lubbers R.J."/>
            <person name="Gomes A.C."/>
            <person name="Macurrencykelacurrency M.R."/>
            <person name="Stajich J."/>
            <person name="Grigoriev I.V."/>
            <person name="Mortensen U.H."/>
            <person name="De Vries R.P."/>
            <person name="Baker S.E."/>
            <person name="Andersen M.R."/>
        </authorList>
    </citation>
    <scope>NUCLEOTIDE SEQUENCE [LARGE SCALE GENOMIC DNA]</scope>
    <source>
        <strain evidence="4 5">CBS 449.75</strain>
    </source>
</reference>
<protein>
    <submittedName>
        <fullName evidence="4">Alpha/Beta hydrolase protein</fullName>
    </submittedName>
</protein>
<feature type="compositionally biased region" description="Acidic residues" evidence="2">
    <location>
        <begin position="241"/>
        <end position="250"/>
    </location>
</feature>
<dbReference type="InterPro" id="IPR029058">
    <property type="entry name" value="AB_hydrolase_fold"/>
</dbReference>
<dbReference type="Proteomes" id="UP001610432">
    <property type="component" value="Unassembled WGS sequence"/>
</dbReference>
<dbReference type="EMBL" id="JBFXLQ010000094">
    <property type="protein sequence ID" value="KAL2859933.1"/>
    <property type="molecule type" value="Genomic_DNA"/>
</dbReference>
<evidence type="ECO:0000313" key="5">
    <source>
        <dbReference type="Proteomes" id="UP001610432"/>
    </source>
</evidence>
<dbReference type="PANTHER" id="PTHR48081:SF11">
    <property type="entry name" value="ALPHA_BETA HYDROLASE FOLD-3 DOMAIN-CONTAINING PROTEIN-RELATED"/>
    <property type="match status" value="1"/>
</dbReference>
<comment type="caution">
    <text evidence="4">The sequence shown here is derived from an EMBL/GenBank/DDBJ whole genome shotgun (WGS) entry which is preliminary data.</text>
</comment>
<keyword evidence="1 4" id="KW-0378">Hydrolase</keyword>
<feature type="domain" description="Alpha/beta hydrolase fold-3" evidence="3">
    <location>
        <begin position="132"/>
        <end position="369"/>
    </location>
</feature>
<sequence>MSSILEPNPDPPVTFFDLVRTSFTLCVRLPWVVGTTLLRRWSRWDTAYKPPALREHLSRHVMICLGNHLPHSVWQWYNAADTSGSNLKTSVRYGHIPHIFEPVRTPEFCGYWICRGISQEPIQPRDADIVLFHAHGGGYVALHPSTAAPEHVFLAEILQRHNLTTAIFSLDYTLAPKAAFPKQRDEALAAYDWLRGEMGVDQSKIVVMGDSAGGHLIVSLLVGLYERRHSRSRGLGPPNGDDGDDDDDNDDLRPAGAVLVSPWMNVHTSHPRTLEVHWEERLLKRGLDNCCKKLLPDASPELDLVYGNFALGHETRGSWAEILPARTVVTAGAEELVFLYDIEDFVLQAKKDGADVELDVAEGKDHTWQYVEASHQHSRLLGLPPDEELPEDLMEGHRSMATEILKITRRT</sequence>
<dbReference type="GeneID" id="98142678"/>
<organism evidence="4 5">
    <name type="scientific">Aspergillus lucknowensis</name>
    <dbReference type="NCBI Taxonomy" id="176173"/>
    <lineage>
        <taxon>Eukaryota</taxon>
        <taxon>Fungi</taxon>
        <taxon>Dikarya</taxon>
        <taxon>Ascomycota</taxon>
        <taxon>Pezizomycotina</taxon>
        <taxon>Eurotiomycetes</taxon>
        <taxon>Eurotiomycetidae</taxon>
        <taxon>Eurotiales</taxon>
        <taxon>Aspergillaceae</taxon>
        <taxon>Aspergillus</taxon>
        <taxon>Aspergillus subgen. Nidulantes</taxon>
    </lineage>
</organism>
<dbReference type="RefSeq" id="XP_070880489.1">
    <property type="nucleotide sequence ID" value="XM_071027606.1"/>
</dbReference>
<dbReference type="InterPro" id="IPR013094">
    <property type="entry name" value="AB_hydrolase_3"/>
</dbReference>
<feature type="region of interest" description="Disordered" evidence="2">
    <location>
        <begin position="230"/>
        <end position="252"/>
    </location>
</feature>